<sequence length="278" mass="29828">MNDLNDPIGKDSAGSAAAHPSGAQDSAQSKVKAERKPIEEQTLLEQMGGWQGLVSTTLPIVVLVPVNSKWGLGPALIAALAVALVILVWRVVRKETIQPAISGFLGVAFCAAIAWFTGDAKGYFLYGIWASLVFAVVALASVLFKWPAVGVIWKGINGEDMMWQRVTPARRAYAIATLGWVVIFVARFIVQNNLYNSSDTTTLGIVRILMGWPLTGVVTALTVWMVRRANKAIEVAVERGDIVPKAEKPTGDSEASDANSQESADHAAETINDGDQNQ</sequence>
<evidence type="ECO:0000313" key="3">
    <source>
        <dbReference type="EMBL" id="EFG82737.1"/>
    </source>
</evidence>
<evidence type="ECO:0000256" key="2">
    <source>
        <dbReference type="SAM" id="Phobius"/>
    </source>
</evidence>
<evidence type="ECO:0000256" key="1">
    <source>
        <dbReference type="SAM" id="MobiDB-lite"/>
    </source>
</evidence>
<evidence type="ECO:0000313" key="4">
    <source>
        <dbReference type="Proteomes" id="UP000006015"/>
    </source>
</evidence>
<evidence type="ECO:0008006" key="5">
    <source>
        <dbReference type="Google" id="ProtNLM"/>
    </source>
</evidence>
<feature type="compositionally biased region" description="Low complexity" evidence="1">
    <location>
        <begin position="12"/>
        <end position="23"/>
    </location>
</feature>
<keyword evidence="2" id="KW-0472">Membrane</keyword>
<dbReference type="EMBL" id="ADNS01000001">
    <property type="protein sequence ID" value="EFG82737.1"/>
    <property type="molecule type" value="Genomic_DNA"/>
</dbReference>
<dbReference type="RefSeq" id="WP_003845580.1">
    <property type="nucleotide sequence ID" value="NZ_CP009244.1"/>
</dbReference>
<feature type="transmembrane region" description="Helical" evidence="2">
    <location>
        <begin position="202"/>
        <end position="226"/>
    </location>
</feature>
<dbReference type="Proteomes" id="UP000006015">
    <property type="component" value="Unassembled WGS sequence"/>
</dbReference>
<keyword evidence="4" id="KW-1185">Reference proteome</keyword>
<feature type="region of interest" description="Disordered" evidence="1">
    <location>
        <begin position="1"/>
        <end position="31"/>
    </location>
</feature>
<feature type="transmembrane region" description="Helical" evidence="2">
    <location>
        <begin position="123"/>
        <end position="144"/>
    </location>
</feature>
<name>A0ABP2IH77_CORAM</name>
<protein>
    <recommendedName>
        <fullName evidence="5">DUF3159 domain-containing protein</fullName>
    </recommendedName>
</protein>
<keyword evidence="2" id="KW-1133">Transmembrane helix</keyword>
<organism evidence="3 4">
    <name type="scientific">Corynebacterium ammoniagenes DSM 20306</name>
    <dbReference type="NCBI Taxonomy" id="649754"/>
    <lineage>
        <taxon>Bacteria</taxon>
        <taxon>Bacillati</taxon>
        <taxon>Actinomycetota</taxon>
        <taxon>Actinomycetes</taxon>
        <taxon>Mycobacteriales</taxon>
        <taxon>Corynebacteriaceae</taxon>
        <taxon>Corynebacterium</taxon>
    </lineage>
</organism>
<keyword evidence="2" id="KW-0812">Transmembrane</keyword>
<dbReference type="InterPro" id="IPR016566">
    <property type="entry name" value="UCP010219"/>
</dbReference>
<dbReference type="Pfam" id="PF11361">
    <property type="entry name" value="DUF3159"/>
    <property type="match status" value="1"/>
</dbReference>
<comment type="caution">
    <text evidence="3">The sequence shown here is derived from an EMBL/GenBank/DDBJ whole genome shotgun (WGS) entry which is preliminary data.</text>
</comment>
<feature type="transmembrane region" description="Helical" evidence="2">
    <location>
        <begin position="172"/>
        <end position="190"/>
    </location>
</feature>
<feature type="transmembrane region" description="Helical" evidence="2">
    <location>
        <begin position="99"/>
        <end position="117"/>
    </location>
</feature>
<gene>
    <name evidence="3" type="ORF">HMPREF0281_00267</name>
</gene>
<feature type="region of interest" description="Disordered" evidence="1">
    <location>
        <begin position="244"/>
        <end position="278"/>
    </location>
</feature>
<proteinExistence type="predicted"/>
<feature type="transmembrane region" description="Helical" evidence="2">
    <location>
        <begin position="72"/>
        <end position="92"/>
    </location>
</feature>
<reference evidence="3 4" key="1">
    <citation type="submission" date="2010-04" db="EMBL/GenBank/DDBJ databases">
        <authorList>
            <person name="Weinstock G."/>
            <person name="Sodergren E."/>
            <person name="Clifton S."/>
            <person name="Fulton L."/>
            <person name="Fulton B."/>
            <person name="Courtney L."/>
            <person name="Fronick C."/>
            <person name="Harrison M."/>
            <person name="Strong C."/>
            <person name="Farmer C."/>
            <person name="Delahaunty K."/>
            <person name="Markovic C."/>
            <person name="Hall O."/>
            <person name="Minx P."/>
            <person name="Tomlinson C."/>
            <person name="Mitreva M."/>
            <person name="Hou S."/>
            <person name="Wollam A."/>
            <person name="Pepin K.H."/>
            <person name="Johnson M."/>
            <person name="Bhonagiri V."/>
            <person name="Zhang X."/>
            <person name="Suruliraj S."/>
            <person name="Warren W."/>
            <person name="Chinwalla A."/>
            <person name="Mardis E.R."/>
            <person name="Wilson R.K."/>
        </authorList>
    </citation>
    <scope>NUCLEOTIDE SEQUENCE [LARGE SCALE GENOMIC DNA]</scope>
    <source>
        <strain evidence="3 4">DSM 20306</strain>
    </source>
</reference>
<accession>A0ABP2IH77</accession>